<evidence type="ECO:0000256" key="2">
    <source>
        <dbReference type="ARBA" id="ARBA00005898"/>
    </source>
</evidence>
<dbReference type="UniPathway" id="UPA00219"/>
<dbReference type="PANTHER" id="PTHR23135">
    <property type="entry name" value="MUR LIGASE FAMILY MEMBER"/>
    <property type="match status" value="1"/>
</dbReference>
<evidence type="ECO:0000313" key="14">
    <source>
        <dbReference type="Proteomes" id="UP000248646"/>
    </source>
</evidence>
<keyword evidence="9 10" id="KW-0961">Cell wall biogenesis/degradation</keyword>
<dbReference type="SUPFAM" id="SSF53244">
    <property type="entry name" value="MurD-like peptide ligases, peptide-binding domain"/>
    <property type="match status" value="1"/>
</dbReference>
<evidence type="ECO:0000256" key="4">
    <source>
        <dbReference type="ARBA" id="ARBA00022598"/>
    </source>
</evidence>
<keyword evidence="10" id="KW-0132">Cell division</keyword>
<dbReference type="InterPro" id="IPR036565">
    <property type="entry name" value="Mur-like_cat_sf"/>
</dbReference>
<comment type="caution">
    <text evidence="13">The sequence shown here is derived from an EMBL/GenBank/DDBJ whole genome shotgun (WGS) entry which is preliminary data.</text>
</comment>
<dbReference type="GO" id="GO:0005524">
    <property type="term" value="F:ATP binding"/>
    <property type="evidence" value="ECO:0007669"/>
    <property type="project" value="UniProtKB-KW"/>
</dbReference>
<evidence type="ECO:0000256" key="9">
    <source>
        <dbReference type="ARBA" id="ARBA00023316"/>
    </source>
</evidence>
<dbReference type="GO" id="GO:0009252">
    <property type="term" value="P:peptidoglycan biosynthetic process"/>
    <property type="evidence" value="ECO:0007669"/>
    <property type="project" value="UniProtKB-UniPathway"/>
</dbReference>
<dbReference type="InterPro" id="IPR005761">
    <property type="entry name" value="UDP-N-AcMur-Glu-dNH2Pim_ligase"/>
</dbReference>
<organism evidence="13 14">
    <name type="scientific">Psychrobacillus insolitus</name>
    <dbReference type="NCBI Taxonomy" id="1461"/>
    <lineage>
        <taxon>Bacteria</taxon>
        <taxon>Bacillati</taxon>
        <taxon>Bacillota</taxon>
        <taxon>Bacilli</taxon>
        <taxon>Bacillales</taxon>
        <taxon>Bacillaceae</taxon>
        <taxon>Psychrobacillus</taxon>
    </lineage>
</organism>
<feature type="domain" description="Mur ligase central" evidence="12">
    <location>
        <begin position="89"/>
        <end position="288"/>
    </location>
</feature>
<dbReference type="Proteomes" id="UP000248646">
    <property type="component" value="Unassembled WGS sequence"/>
</dbReference>
<dbReference type="InterPro" id="IPR004101">
    <property type="entry name" value="Mur_ligase_C"/>
</dbReference>
<dbReference type="SUPFAM" id="SSF63418">
    <property type="entry name" value="MurE/MurF N-terminal domain"/>
    <property type="match status" value="1"/>
</dbReference>
<dbReference type="Gene3D" id="3.40.1390.10">
    <property type="entry name" value="MurE/MurF, N-terminal domain"/>
    <property type="match status" value="1"/>
</dbReference>
<proteinExistence type="inferred from homology"/>
<keyword evidence="8 10" id="KW-0573">Peptidoglycan synthesis</keyword>
<evidence type="ECO:0000259" key="11">
    <source>
        <dbReference type="Pfam" id="PF02875"/>
    </source>
</evidence>
<name>A0A2W7MMH8_9BACI</name>
<dbReference type="InterPro" id="IPR035911">
    <property type="entry name" value="MurE/MurF_N"/>
</dbReference>
<dbReference type="GO" id="GO:0004326">
    <property type="term" value="F:tetrahydrofolylpolyglutamate synthase activity"/>
    <property type="evidence" value="ECO:0007669"/>
    <property type="project" value="InterPro"/>
</dbReference>
<dbReference type="GO" id="GO:0008360">
    <property type="term" value="P:regulation of cell shape"/>
    <property type="evidence" value="ECO:0007669"/>
    <property type="project" value="UniProtKB-KW"/>
</dbReference>
<keyword evidence="6" id="KW-0067">ATP-binding</keyword>
<evidence type="ECO:0000256" key="1">
    <source>
        <dbReference type="ARBA" id="ARBA00004752"/>
    </source>
</evidence>
<dbReference type="InterPro" id="IPR018109">
    <property type="entry name" value="Folylpolyglutamate_synth_CS"/>
</dbReference>
<evidence type="ECO:0000256" key="8">
    <source>
        <dbReference type="ARBA" id="ARBA00022984"/>
    </source>
</evidence>
<evidence type="ECO:0000256" key="7">
    <source>
        <dbReference type="ARBA" id="ARBA00022960"/>
    </source>
</evidence>
<gene>
    <name evidence="13" type="ORF">C7437_1011198</name>
</gene>
<dbReference type="InterPro" id="IPR036615">
    <property type="entry name" value="Mur_ligase_C_dom_sf"/>
</dbReference>
<comment type="pathway">
    <text evidence="1 10">Cell wall biogenesis; peptidoglycan biosynthesis.</text>
</comment>
<dbReference type="PANTHER" id="PTHR23135:SF4">
    <property type="entry name" value="UDP-N-ACETYLMURAMOYL-L-ALANYL-D-GLUTAMATE--2,6-DIAMINOPIMELATE LIGASE MURE HOMOLOG, CHLOROPLASTIC"/>
    <property type="match status" value="1"/>
</dbReference>
<dbReference type="NCBIfam" id="TIGR01085">
    <property type="entry name" value="murE"/>
    <property type="match status" value="1"/>
</dbReference>
<keyword evidence="3" id="KW-0963">Cytoplasm</keyword>
<protein>
    <submittedName>
        <fullName evidence="13">UDP-N-acetylmuramoylalanyl-D-glutamate--2, 6-diaminopimelate ligase</fullName>
    </submittedName>
</protein>
<evidence type="ECO:0000256" key="10">
    <source>
        <dbReference type="RuleBase" id="RU004135"/>
    </source>
</evidence>
<evidence type="ECO:0000313" key="13">
    <source>
        <dbReference type="EMBL" id="PZX08075.1"/>
    </source>
</evidence>
<comment type="similarity">
    <text evidence="2">Belongs to the MurCDEF family. MurE subfamily.</text>
</comment>
<dbReference type="GO" id="GO:0051301">
    <property type="term" value="P:cell division"/>
    <property type="evidence" value="ECO:0007669"/>
    <property type="project" value="UniProtKB-KW"/>
</dbReference>
<keyword evidence="14" id="KW-1185">Reference proteome</keyword>
<dbReference type="SUPFAM" id="SSF53623">
    <property type="entry name" value="MurD-like peptide ligases, catalytic domain"/>
    <property type="match status" value="1"/>
</dbReference>
<dbReference type="AlphaFoldDB" id="A0A2W7MMH8"/>
<keyword evidence="10" id="KW-0131">Cell cycle</keyword>
<dbReference type="Pfam" id="PF02875">
    <property type="entry name" value="Mur_ligase_C"/>
    <property type="match status" value="1"/>
</dbReference>
<comment type="subcellular location">
    <subcellularLocation>
        <location evidence="10">Cytoplasm</location>
    </subcellularLocation>
</comment>
<dbReference type="GO" id="GO:0005737">
    <property type="term" value="C:cytoplasm"/>
    <property type="evidence" value="ECO:0007669"/>
    <property type="project" value="UniProtKB-SubCell"/>
</dbReference>
<dbReference type="NCBIfam" id="NF001126">
    <property type="entry name" value="PRK00139.1-4"/>
    <property type="match status" value="1"/>
</dbReference>
<evidence type="ECO:0000256" key="3">
    <source>
        <dbReference type="ARBA" id="ARBA00022490"/>
    </source>
</evidence>
<evidence type="ECO:0000259" key="12">
    <source>
        <dbReference type="Pfam" id="PF08245"/>
    </source>
</evidence>
<keyword evidence="7 10" id="KW-0133">Cell shape</keyword>
<dbReference type="RefSeq" id="WP_170122325.1">
    <property type="nucleotide sequence ID" value="NZ_QKZI01000001.1"/>
</dbReference>
<reference evidence="13 14" key="1">
    <citation type="submission" date="2018-06" db="EMBL/GenBank/DDBJ databases">
        <title>Genomic Encyclopedia of Type Strains, Phase IV (KMG-IV): sequencing the most valuable type-strain genomes for metagenomic binning, comparative biology and taxonomic classification.</title>
        <authorList>
            <person name="Goeker M."/>
        </authorList>
    </citation>
    <scope>NUCLEOTIDE SEQUENCE [LARGE SCALE GENOMIC DNA]</scope>
    <source>
        <strain evidence="13 14">DSM 5</strain>
    </source>
</reference>
<dbReference type="Pfam" id="PF08245">
    <property type="entry name" value="Mur_ligase_M"/>
    <property type="match status" value="1"/>
</dbReference>
<dbReference type="PROSITE" id="PS01011">
    <property type="entry name" value="FOLYLPOLYGLU_SYNT_1"/>
    <property type="match status" value="1"/>
</dbReference>
<sequence length="470" mass="52265">MDISNLQVRGCIDHSKQVEPGDLFISQTFNREFVDEAIQRGAVAVLSEFFIQDCLVPQIIIPSQMRDFIDRVSVLTYEMYGKDLKVIGVTGTNGKTTVTSFIGQLLMQQQKSVCVIGTLGVYVNGVRISKLMRSNTTLPFFDLIQVVKYCFEQEVQFIVLEASSQGLLDYRLGGYPIDIGVFLNIGRDHLEFHGGMVPYKKSKELLAHQAKQLVINANDEWCQSVADKAIQSVYFFGDDTNNDVVFETTDFKQQNTIYSFLVKKQQLKVKMKNSGYYNGLNLAAALAVLASLDILPNEIKDVTLPKGRLEQIGNNFNVEVLVDYAHTPDALEASLSAVASFAEKNVFVVFGCGGNRDRKKRKEMGEVALKYATKAIITSDNPRDEQPEAIIAEIVKGLNPTKIMIEKDRKTAIILALSIARKGDIVLIAGKGHEQEQIINGQVAPFSDQEVVRNYFEELGGVITKNDPVA</sequence>
<feature type="domain" description="Mur ligase C-terminal" evidence="11">
    <location>
        <begin position="307"/>
        <end position="432"/>
    </location>
</feature>
<evidence type="ECO:0000256" key="6">
    <source>
        <dbReference type="ARBA" id="ARBA00022840"/>
    </source>
</evidence>
<dbReference type="GO" id="GO:0071555">
    <property type="term" value="P:cell wall organization"/>
    <property type="evidence" value="ECO:0007669"/>
    <property type="project" value="UniProtKB-KW"/>
</dbReference>
<dbReference type="InterPro" id="IPR013221">
    <property type="entry name" value="Mur_ligase_cen"/>
</dbReference>
<evidence type="ECO:0000256" key="5">
    <source>
        <dbReference type="ARBA" id="ARBA00022741"/>
    </source>
</evidence>
<dbReference type="EMBL" id="QKZI01000001">
    <property type="protein sequence ID" value="PZX08075.1"/>
    <property type="molecule type" value="Genomic_DNA"/>
</dbReference>
<dbReference type="Gene3D" id="3.40.1190.10">
    <property type="entry name" value="Mur-like, catalytic domain"/>
    <property type="match status" value="1"/>
</dbReference>
<keyword evidence="5" id="KW-0547">Nucleotide-binding</keyword>
<dbReference type="Gene3D" id="3.90.190.20">
    <property type="entry name" value="Mur ligase, C-terminal domain"/>
    <property type="match status" value="1"/>
</dbReference>
<accession>A0A2W7MMH8</accession>
<keyword evidence="4 13" id="KW-0436">Ligase</keyword>